<sequence>MTGFNRELFVNRTILVAGAGKGIGLACAQMAAAHGGNVIAVARTKADLDALAKQYPDNITSWVMDVTSEEFFARVKSLPVLHGLVNNAGLNRIGPMEEQPNENIDAVIDLNIRTLYKISQAAIAPMKRADCAAIVNMSSQMGFVGSPNRTLYCMSKHAVEGVTKAMAVELAEHDIRVNTVAPTFVLTPMTKPMFEDEDFKKFVYDMIPLGRLGKVEDIANSCTFLLSDLASMITGTSIKVDGGWTAR</sequence>
<evidence type="ECO:0000256" key="1">
    <source>
        <dbReference type="ARBA" id="ARBA00006484"/>
    </source>
</evidence>
<dbReference type="PROSITE" id="PS00061">
    <property type="entry name" value="ADH_SHORT"/>
    <property type="match status" value="1"/>
</dbReference>
<comment type="similarity">
    <text evidence="1">Belongs to the short-chain dehydrogenases/reductases (SDR) family.</text>
</comment>
<dbReference type="OrthoDB" id="9806974at2"/>
<evidence type="ECO:0000256" key="2">
    <source>
        <dbReference type="ARBA" id="ARBA00011881"/>
    </source>
</evidence>
<evidence type="ECO:0000313" key="5">
    <source>
        <dbReference type="EMBL" id="TWX69036.1"/>
    </source>
</evidence>
<dbReference type="CDD" id="cd05233">
    <property type="entry name" value="SDR_c"/>
    <property type="match status" value="1"/>
</dbReference>
<dbReference type="InterPro" id="IPR020904">
    <property type="entry name" value="Sc_DH/Rdtase_CS"/>
</dbReference>
<keyword evidence="6" id="KW-1185">Reference proteome</keyword>
<dbReference type="FunFam" id="3.40.50.720:FF:000084">
    <property type="entry name" value="Short-chain dehydrogenase reductase"/>
    <property type="match status" value="1"/>
</dbReference>
<organism evidence="5 7">
    <name type="scientific">Colwellia hornerae</name>
    <dbReference type="NCBI Taxonomy" id="89402"/>
    <lineage>
        <taxon>Bacteria</taxon>
        <taxon>Pseudomonadati</taxon>
        <taxon>Pseudomonadota</taxon>
        <taxon>Gammaproteobacteria</taxon>
        <taxon>Alteromonadales</taxon>
        <taxon>Colwelliaceae</taxon>
        <taxon>Colwellia</taxon>
    </lineage>
</organism>
<gene>
    <name evidence="4" type="ORF">ESZ26_08650</name>
    <name evidence="5" type="ORF">ESZ27_06780</name>
</gene>
<reference evidence="5 7" key="1">
    <citation type="submission" date="2019-07" db="EMBL/GenBank/DDBJ databases">
        <title>Genomes of sea-ice associated Colwellia species.</title>
        <authorList>
            <person name="Bowman J.P."/>
        </authorList>
    </citation>
    <scope>NUCLEOTIDE SEQUENCE [LARGE SCALE GENOMIC DNA]</scope>
    <source>
        <strain evidence="4 6">ACAM 607</strain>
        <strain evidence="5 7">IC036</strain>
    </source>
</reference>
<dbReference type="PANTHER" id="PTHR44252">
    <property type="entry name" value="D-ERYTHRULOSE REDUCTASE"/>
    <property type="match status" value="1"/>
</dbReference>
<accession>A0A5C6QIQ0</accession>
<dbReference type="InterPro" id="IPR036291">
    <property type="entry name" value="NAD(P)-bd_dom_sf"/>
</dbReference>
<dbReference type="InterPro" id="IPR002347">
    <property type="entry name" value="SDR_fam"/>
</dbReference>
<proteinExistence type="inferred from homology"/>
<comment type="subunit">
    <text evidence="2">Homotetramer.</text>
</comment>
<evidence type="ECO:0000313" key="6">
    <source>
        <dbReference type="Proteomes" id="UP000321525"/>
    </source>
</evidence>
<dbReference type="EMBL" id="VOLQ01000009">
    <property type="protein sequence ID" value="TWX69036.1"/>
    <property type="molecule type" value="Genomic_DNA"/>
</dbReference>
<evidence type="ECO:0000256" key="3">
    <source>
        <dbReference type="ARBA" id="ARBA00022857"/>
    </source>
</evidence>
<dbReference type="GO" id="GO:0006006">
    <property type="term" value="P:glucose metabolic process"/>
    <property type="evidence" value="ECO:0007669"/>
    <property type="project" value="TreeGrafter"/>
</dbReference>
<dbReference type="RefSeq" id="WP_146799347.1">
    <property type="nucleotide sequence ID" value="NZ_VOLP01000011.1"/>
</dbReference>
<evidence type="ECO:0000313" key="7">
    <source>
        <dbReference type="Proteomes" id="UP000321917"/>
    </source>
</evidence>
<dbReference type="GO" id="GO:0005997">
    <property type="term" value="P:xylulose metabolic process"/>
    <property type="evidence" value="ECO:0007669"/>
    <property type="project" value="TreeGrafter"/>
</dbReference>
<keyword evidence="3" id="KW-0521">NADP</keyword>
<dbReference type="Proteomes" id="UP000321917">
    <property type="component" value="Unassembled WGS sequence"/>
</dbReference>
<comment type="caution">
    <text evidence="5">The sequence shown here is derived from an EMBL/GenBank/DDBJ whole genome shotgun (WGS) entry which is preliminary data.</text>
</comment>
<dbReference type="SUPFAM" id="SSF51735">
    <property type="entry name" value="NAD(P)-binding Rossmann-fold domains"/>
    <property type="match status" value="1"/>
</dbReference>
<protein>
    <submittedName>
        <fullName evidence="5">SDR family oxidoreductase</fullName>
    </submittedName>
</protein>
<dbReference type="InterPro" id="IPR051737">
    <property type="entry name" value="L-xylulose/Carbonyl_redctase"/>
</dbReference>
<dbReference type="PANTHER" id="PTHR44252:SF3">
    <property type="entry name" value="D-ERYTHRULOSE REDUCTASE-RELATED"/>
    <property type="match status" value="1"/>
</dbReference>
<dbReference type="PRINTS" id="PR00081">
    <property type="entry name" value="GDHRDH"/>
</dbReference>
<dbReference type="Proteomes" id="UP000321525">
    <property type="component" value="Unassembled WGS sequence"/>
</dbReference>
<dbReference type="EMBL" id="VOLR01000010">
    <property type="protein sequence ID" value="TWX60170.1"/>
    <property type="molecule type" value="Genomic_DNA"/>
</dbReference>
<evidence type="ECO:0000313" key="4">
    <source>
        <dbReference type="EMBL" id="TWX60170.1"/>
    </source>
</evidence>
<dbReference type="PRINTS" id="PR00080">
    <property type="entry name" value="SDRFAMILY"/>
</dbReference>
<dbReference type="AlphaFoldDB" id="A0A5C6QIQ0"/>
<dbReference type="Gene3D" id="3.40.50.720">
    <property type="entry name" value="NAD(P)-binding Rossmann-like Domain"/>
    <property type="match status" value="1"/>
</dbReference>
<dbReference type="Pfam" id="PF13561">
    <property type="entry name" value="adh_short_C2"/>
    <property type="match status" value="1"/>
</dbReference>
<dbReference type="GO" id="GO:0050038">
    <property type="term" value="F:L-xylulose reductase (NADPH) activity"/>
    <property type="evidence" value="ECO:0007669"/>
    <property type="project" value="TreeGrafter"/>
</dbReference>
<dbReference type="GO" id="GO:0004090">
    <property type="term" value="F:carbonyl reductase (NADPH) activity"/>
    <property type="evidence" value="ECO:0007669"/>
    <property type="project" value="TreeGrafter"/>
</dbReference>
<name>A0A5C6QIQ0_9GAMM</name>